<accession>A0AAV7MHW2</accession>
<comment type="caution">
    <text evidence="2">The sequence shown here is derived from an EMBL/GenBank/DDBJ whole genome shotgun (WGS) entry which is preliminary data.</text>
</comment>
<keyword evidence="3" id="KW-1185">Reference proteome</keyword>
<gene>
    <name evidence="2" type="ORF">NDU88_007063</name>
</gene>
<feature type="region of interest" description="Disordered" evidence="1">
    <location>
        <begin position="32"/>
        <end position="55"/>
    </location>
</feature>
<reference evidence="2" key="1">
    <citation type="journal article" date="2022" name="bioRxiv">
        <title>Sequencing and chromosome-scale assembly of the giantPleurodeles waltlgenome.</title>
        <authorList>
            <person name="Brown T."/>
            <person name="Elewa A."/>
            <person name="Iarovenko S."/>
            <person name="Subramanian E."/>
            <person name="Araus A.J."/>
            <person name="Petzold A."/>
            <person name="Susuki M."/>
            <person name="Suzuki K.-i.T."/>
            <person name="Hayashi T."/>
            <person name="Toyoda A."/>
            <person name="Oliveira C."/>
            <person name="Osipova E."/>
            <person name="Leigh N.D."/>
            <person name="Simon A."/>
            <person name="Yun M.H."/>
        </authorList>
    </citation>
    <scope>NUCLEOTIDE SEQUENCE</scope>
    <source>
        <strain evidence="2">20211129_DDA</strain>
        <tissue evidence="2">Liver</tissue>
    </source>
</reference>
<sequence length="93" mass="9999">MRLEGLPEELWKDDVSAYHSTKALCVCCVESVSERRGKQRPEGEKQEPAGRPQLLRTSQIPPLPICLGACTPPKAMGGVTLTGPGTSQLPSQV</sequence>
<evidence type="ECO:0000256" key="1">
    <source>
        <dbReference type="SAM" id="MobiDB-lite"/>
    </source>
</evidence>
<feature type="compositionally biased region" description="Basic and acidic residues" evidence="1">
    <location>
        <begin position="32"/>
        <end position="48"/>
    </location>
</feature>
<organism evidence="2 3">
    <name type="scientific">Pleurodeles waltl</name>
    <name type="common">Iberian ribbed newt</name>
    <dbReference type="NCBI Taxonomy" id="8319"/>
    <lineage>
        <taxon>Eukaryota</taxon>
        <taxon>Metazoa</taxon>
        <taxon>Chordata</taxon>
        <taxon>Craniata</taxon>
        <taxon>Vertebrata</taxon>
        <taxon>Euteleostomi</taxon>
        <taxon>Amphibia</taxon>
        <taxon>Batrachia</taxon>
        <taxon>Caudata</taxon>
        <taxon>Salamandroidea</taxon>
        <taxon>Salamandridae</taxon>
        <taxon>Pleurodelinae</taxon>
        <taxon>Pleurodeles</taxon>
    </lineage>
</organism>
<dbReference type="Proteomes" id="UP001066276">
    <property type="component" value="Chromosome 10"/>
</dbReference>
<protein>
    <submittedName>
        <fullName evidence="2">Uncharacterized protein</fullName>
    </submittedName>
</protein>
<dbReference type="EMBL" id="JANPWB010000014">
    <property type="protein sequence ID" value="KAJ1102002.1"/>
    <property type="molecule type" value="Genomic_DNA"/>
</dbReference>
<proteinExistence type="predicted"/>
<dbReference type="AlphaFoldDB" id="A0AAV7MHW2"/>
<evidence type="ECO:0000313" key="2">
    <source>
        <dbReference type="EMBL" id="KAJ1102002.1"/>
    </source>
</evidence>
<name>A0AAV7MHW2_PLEWA</name>
<evidence type="ECO:0000313" key="3">
    <source>
        <dbReference type="Proteomes" id="UP001066276"/>
    </source>
</evidence>